<reference evidence="2 3" key="1">
    <citation type="submission" date="2020-08" db="EMBL/GenBank/DDBJ databases">
        <title>Sequencing the genomes of 1000 actinobacteria strains.</title>
        <authorList>
            <person name="Klenk H.-P."/>
        </authorList>
    </citation>
    <scope>NUCLEOTIDE SEQUENCE [LARGE SCALE GENOMIC DNA]</scope>
    <source>
        <strain evidence="2 3">DSM 45790</strain>
    </source>
</reference>
<organism evidence="2 3">
    <name type="scientific">Sphaerisporangium krabiense</name>
    <dbReference type="NCBI Taxonomy" id="763782"/>
    <lineage>
        <taxon>Bacteria</taxon>
        <taxon>Bacillati</taxon>
        <taxon>Actinomycetota</taxon>
        <taxon>Actinomycetes</taxon>
        <taxon>Streptosporangiales</taxon>
        <taxon>Streptosporangiaceae</taxon>
        <taxon>Sphaerisporangium</taxon>
    </lineage>
</organism>
<name>A0A7W8Z3K3_9ACTN</name>
<dbReference type="Proteomes" id="UP000588112">
    <property type="component" value="Unassembled WGS sequence"/>
</dbReference>
<dbReference type="AlphaFoldDB" id="A0A7W8Z3K3"/>
<protein>
    <submittedName>
        <fullName evidence="2">GntR family transcriptional regulator</fullName>
    </submittedName>
</protein>
<dbReference type="GO" id="GO:0003677">
    <property type="term" value="F:DNA binding"/>
    <property type="evidence" value="ECO:0007669"/>
    <property type="project" value="InterPro"/>
</dbReference>
<evidence type="ECO:0000259" key="1">
    <source>
        <dbReference type="SMART" id="SM00866"/>
    </source>
</evidence>
<dbReference type="Pfam" id="PF07702">
    <property type="entry name" value="UTRA"/>
    <property type="match status" value="1"/>
</dbReference>
<evidence type="ECO:0000313" key="3">
    <source>
        <dbReference type="Proteomes" id="UP000588112"/>
    </source>
</evidence>
<gene>
    <name evidence="2" type="ORF">BJ981_002522</name>
</gene>
<dbReference type="InterPro" id="IPR028978">
    <property type="entry name" value="Chorismate_lyase_/UTRA_dom_sf"/>
</dbReference>
<feature type="domain" description="UbiC transcription regulator-associated" evidence="1">
    <location>
        <begin position="29"/>
        <end position="176"/>
    </location>
</feature>
<proteinExistence type="predicted"/>
<sequence>MREQAQRQVLARSWHRNAQGGSPFAIEMARQARIGFRDYTSRTATASDDVRRRLGLGGPDGDKPDVIETKYLFRGDSEPVQLATSWEPLALIRETPIMLPEEGPHAGKGVVDRMRQIEITVTHAAELVSARLVSTPETRLLDVPPGDIVLTIERTYYADAQPVETADIVISVARYAVLYGTSTWDAPLGNCG</sequence>
<evidence type="ECO:0000313" key="2">
    <source>
        <dbReference type="EMBL" id="MBB5626823.1"/>
    </source>
</evidence>
<dbReference type="InterPro" id="IPR011663">
    <property type="entry name" value="UTRA"/>
</dbReference>
<comment type="caution">
    <text evidence="2">The sequence shown here is derived from an EMBL/GenBank/DDBJ whole genome shotgun (WGS) entry which is preliminary data.</text>
</comment>
<dbReference type="SMART" id="SM00866">
    <property type="entry name" value="UTRA"/>
    <property type="match status" value="1"/>
</dbReference>
<dbReference type="SUPFAM" id="SSF64288">
    <property type="entry name" value="Chorismate lyase-like"/>
    <property type="match status" value="1"/>
</dbReference>
<dbReference type="GO" id="GO:0006355">
    <property type="term" value="P:regulation of DNA-templated transcription"/>
    <property type="evidence" value="ECO:0007669"/>
    <property type="project" value="InterPro"/>
</dbReference>
<dbReference type="RefSeq" id="WP_184611034.1">
    <property type="nucleotide sequence ID" value="NZ_BOOS01000079.1"/>
</dbReference>
<accession>A0A7W8Z3K3</accession>
<dbReference type="Gene3D" id="3.40.1410.10">
    <property type="entry name" value="Chorismate lyase-like"/>
    <property type="match status" value="1"/>
</dbReference>
<dbReference type="EMBL" id="JACHBR010000001">
    <property type="protein sequence ID" value="MBB5626823.1"/>
    <property type="molecule type" value="Genomic_DNA"/>
</dbReference>
<keyword evidence="3" id="KW-1185">Reference proteome</keyword>